<accession>A0A3M7RFZ6</accession>
<protein>
    <recommendedName>
        <fullName evidence="3">Retrotransposon gag domain-containing protein</fullName>
    </recommendedName>
</protein>
<dbReference type="Proteomes" id="UP000276133">
    <property type="component" value="Unassembled WGS sequence"/>
</dbReference>
<dbReference type="OrthoDB" id="775972at2759"/>
<proteinExistence type="predicted"/>
<keyword evidence="2" id="KW-1185">Reference proteome</keyword>
<sequence length="386" mass="44968">MTKLFFGLYDTDDKENMNNPTPTQQATIGELFKVLMGSIYAQMLHQYQNNYIQLLYSADLFNVGLTIVYSPIQWLTKTKVHYPVPIMSVPSYIPLRFIEDRDFNHWLRNFERYASQLKDKTGALLTLIEESCLIKLEQRLLQQKPNASYEEIIEVLTNFYRKNAQYHDPLREFVSRRQRPNVMVYNYLSELESLARAAHPDQRQALLEPMILDRFIRGIHDVKIKQELCKSSPIGSIDIHVFSCYQRSGGGLPTRNRPAPTIPIFQKTNRRIKKCPVNCVIKRSETGDTDLSVVVISKYDDSDDANKHVNVISNKIECEATDPTQRVVVTAEEQDRDEDILWAKNLVRIHGDEQPTLKKIELDSHFKRAVYQNYEHLRLVDETLFL</sequence>
<evidence type="ECO:0000313" key="2">
    <source>
        <dbReference type="Proteomes" id="UP000276133"/>
    </source>
</evidence>
<dbReference type="EMBL" id="REGN01003451">
    <property type="protein sequence ID" value="RNA22440.1"/>
    <property type="molecule type" value="Genomic_DNA"/>
</dbReference>
<evidence type="ECO:0008006" key="3">
    <source>
        <dbReference type="Google" id="ProtNLM"/>
    </source>
</evidence>
<evidence type="ECO:0000313" key="1">
    <source>
        <dbReference type="EMBL" id="RNA22440.1"/>
    </source>
</evidence>
<name>A0A3M7RFZ6_BRAPC</name>
<gene>
    <name evidence="1" type="ORF">BpHYR1_002991</name>
</gene>
<organism evidence="1 2">
    <name type="scientific">Brachionus plicatilis</name>
    <name type="common">Marine rotifer</name>
    <name type="synonym">Brachionus muelleri</name>
    <dbReference type="NCBI Taxonomy" id="10195"/>
    <lineage>
        <taxon>Eukaryota</taxon>
        <taxon>Metazoa</taxon>
        <taxon>Spiralia</taxon>
        <taxon>Gnathifera</taxon>
        <taxon>Rotifera</taxon>
        <taxon>Eurotatoria</taxon>
        <taxon>Monogononta</taxon>
        <taxon>Pseudotrocha</taxon>
        <taxon>Ploima</taxon>
        <taxon>Brachionidae</taxon>
        <taxon>Brachionus</taxon>
    </lineage>
</organism>
<dbReference type="AlphaFoldDB" id="A0A3M7RFZ6"/>
<comment type="caution">
    <text evidence="1">The sequence shown here is derived from an EMBL/GenBank/DDBJ whole genome shotgun (WGS) entry which is preliminary data.</text>
</comment>
<reference evidence="1 2" key="1">
    <citation type="journal article" date="2018" name="Sci. Rep.">
        <title>Genomic signatures of local adaptation to the degree of environmental predictability in rotifers.</title>
        <authorList>
            <person name="Franch-Gras L."/>
            <person name="Hahn C."/>
            <person name="Garcia-Roger E.M."/>
            <person name="Carmona M.J."/>
            <person name="Serra M."/>
            <person name="Gomez A."/>
        </authorList>
    </citation>
    <scope>NUCLEOTIDE SEQUENCE [LARGE SCALE GENOMIC DNA]</scope>
    <source>
        <strain evidence="1">HYR1</strain>
    </source>
</reference>